<evidence type="ECO:0000313" key="5">
    <source>
        <dbReference type="Proteomes" id="UP000019030"/>
    </source>
</evidence>
<dbReference type="InterPro" id="IPR037455">
    <property type="entry name" value="LucA/IucC-like"/>
</dbReference>
<reference evidence="4 5" key="2">
    <citation type="submission" date="2015-03" db="EMBL/GenBank/DDBJ databases">
        <authorList>
            <person name="Chan K.-G."/>
        </authorList>
    </citation>
    <scope>NUCLEOTIDE SEQUENCE [LARGE SCALE GENOMIC DNA]</scope>
    <source>
        <strain evidence="4 5">RB-25</strain>
    </source>
</reference>
<protein>
    <recommendedName>
        <fullName evidence="6">IucA/IucC family siderophore biosynthesis protein</fullName>
    </recommendedName>
</protein>
<dbReference type="RefSeq" id="WP_024910953.1">
    <property type="nucleotide sequence ID" value="NZ_CP007044.2"/>
</dbReference>
<gene>
    <name evidence="4" type="ORF">Z042_01105</name>
</gene>
<evidence type="ECO:0000259" key="2">
    <source>
        <dbReference type="Pfam" id="PF04183"/>
    </source>
</evidence>
<feature type="domain" description="Aerobactin siderophore biosynthesis IucA/IucC N-terminal" evidence="2">
    <location>
        <begin position="174"/>
        <end position="415"/>
    </location>
</feature>
<dbReference type="HOGENOM" id="CLU_018524_3_0_6"/>
<dbReference type="InterPro" id="IPR022770">
    <property type="entry name" value="IucA/IucC-like_C"/>
</dbReference>
<organism evidence="4 5">
    <name type="scientific">Chania multitudinisentens RB-25</name>
    <dbReference type="NCBI Taxonomy" id="1441930"/>
    <lineage>
        <taxon>Bacteria</taxon>
        <taxon>Pseudomonadati</taxon>
        <taxon>Pseudomonadota</taxon>
        <taxon>Gammaproteobacteria</taxon>
        <taxon>Enterobacterales</taxon>
        <taxon>Yersiniaceae</taxon>
        <taxon>Chania</taxon>
    </lineage>
</organism>
<reference evidence="4 5" key="1">
    <citation type="submission" date="2014-01" db="EMBL/GenBank/DDBJ databases">
        <title>Isolation of Serratia multitudinisentens RB-25 from Ex-Landfill site.</title>
        <authorList>
            <person name="Robson E.H.J."/>
        </authorList>
    </citation>
    <scope>NUCLEOTIDE SEQUENCE [LARGE SCALE GENOMIC DNA]</scope>
    <source>
        <strain evidence="4 5">RB-25</strain>
    </source>
</reference>
<evidence type="ECO:0000313" key="4">
    <source>
        <dbReference type="EMBL" id="AHG18399.2"/>
    </source>
</evidence>
<dbReference type="InterPro" id="IPR007310">
    <property type="entry name" value="Aerobactin_biosyn_IucA/IucC_N"/>
</dbReference>
<keyword evidence="5" id="KW-1185">Reference proteome</keyword>
<dbReference type="STRING" id="1441930.Z042_01105"/>
<dbReference type="GO" id="GO:0016881">
    <property type="term" value="F:acid-amino acid ligase activity"/>
    <property type="evidence" value="ECO:0007669"/>
    <property type="project" value="UniProtKB-ARBA"/>
</dbReference>
<dbReference type="Gene3D" id="1.10.510.40">
    <property type="match status" value="1"/>
</dbReference>
<proteinExistence type="predicted"/>
<dbReference type="Pfam" id="PF06276">
    <property type="entry name" value="FhuF"/>
    <property type="match status" value="1"/>
</dbReference>
<dbReference type="EMBL" id="CP007044">
    <property type="protein sequence ID" value="AHG18399.2"/>
    <property type="molecule type" value="Genomic_DNA"/>
</dbReference>
<dbReference type="OrthoDB" id="495728at2"/>
<evidence type="ECO:0008006" key="6">
    <source>
        <dbReference type="Google" id="ProtNLM"/>
    </source>
</evidence>
<dbReference type="PANTHER" id="PTHR34384:SF6">
    <property type="entry name" value="STAPHYLOFERRIN B SYNTHASE"/>
    <property type="match status" value="1"/>
</dbReference>
<evidence type="ECO:0000259" key="3">
    <source>
        <dbReference type="Pfam" id="PF06276"/>
    </source>
</evidence>
<evidence type="ECO:0000256" key="1">
    <source>
        <dbReference type="ARBA" id="ARBA00004924"/>
    </source>
</evidence>
<dbReference type="Pfam" id="PF04183">
    <property type="entry name" value="IucA_IucC"/>
    <property type="match status" value="1"/>
</dbReference>
<dbReference type="KEGG" id="sfo:Z042_01105"/>
<accession>W0L7R6</accession>
<dbReference type="PANTHER" id="PTHR34384">
    <property type="entry name" value="L-2,3-DIAMINOPROPANOATE--CITRATE LIGASE"/>
    <property type="match status" value="1"/>
</dbReference>
<dbReference type="AlphaFoldDB" id="W0L7R6"/>
<dbReference type="eggNOG" id="COG4264">
    <property type="taxonomic scope" value="Bacteria"/>
</dbReference>
<comment type="pathway">
    <text evidence="1">Siderophore biosynthesis.</text>
</comment>
<sequence>MIEQQDIYSKVETTFSNIPDFSMRNALARIIRCLFAEKLLDVSRFIICKDEGAGSYPLSDGISWLHFNNITILPANTFINKGDVIFESSTGQEIQVSTHEKLIDVLKNELDFSPTDEGIKRFNLDVANSIHNDRLARKHRKKWCEHITHNMQTSGETFFTQWVRSNNNLHAAATFLDQWGSLEGHPYYPTWKSRPGLSDWDIEHLSAEFGARVTLRLGALRADMTYCEKMPHIQDTHQWFADAFPDIWPVWCVWLRNQGHSPEEWLPLPLHPWHLTHWVSEHFAKEIAAGIFLPDGPGIETAPSMSFRTLLPTASAQMPFIKLPVAIWMTSEMRSLQAKSIHMGPRISTVIEAILKAENGFDGTLDCFLEEVAWHFLHRERKDDSEGKYLSVVFRSTLPWQRTDNTLAITVATLFTALPHQPLPVIGELIELSKQSPGDWFRNYARVVLKPVIAMYLLYGIALEAHQQNTQVLFDENGRAQAMLIRDFGDGRIWAPALRQRGYDLVPYTWPGILPTVFEDDIEPVRTFVVDACLVSHLHEVAICLTGLYGNDDHQFWRIIGEELDRTFSELRSRLEDEFWLKEREYFMSQPWFTRSLMRMHLQQYSDYRVQHGLKNPLQA</sequence>
<dbReference type="GO" id="GO:0019290">
    <property type="term" value="P:siderophore biosynthetic process"/>
    <property type="evidence" value="ECO:0007669"/>
    <property type="project" value="InterPro"/>
</dbReference>
<name>W0L7R6_9GAMM</name>
<dbReference type="Proteomes" id="UP000019030">
    <property type="component" value="Chromosome"/>
</dbReference>
<feature type="domain" description="Aerobactin siderophore biosynthesis IucA/IucC-like C-terminal" evidence="3">
    <location>
        <begin position="439"/>
        <end position="608"/>
    </location>
</feature>